<evidence type="ECO:0000313" key="3">
    <source>
        <dbReference type="EMBL" id="KAK9136314.1"/>
    </source>
</evidence>
<evidence type="ECO:0000256" key="1">
    <source>
        <dbReference type="ARBA" id="ARBA00022737"/>
    </source>
</evidence>
<dbReference type="PANTHER" id="PTHR47926">
    <property type="entry name" value="PENTATRICOPEPTIDE REPEAT-CONTAINING PROTEIN"/>
    <property type="match status" value="1"/>
</dbReference>
<evidence type="ECO:0000313" key="4">
    <source>
        <dbReference type="Proteomes" id="UP001420932"/>
    </source>
</evidence>
<feature type="repeat" description="PPR" evidence="2">
    <location>
        <begin position="31"/>
        <end position="65"/>
    </location>
</feature>
<name>A0AAP0PAQ7_9MAGN</name>
<reference evidence="3 4" key="1">
    <citation type="submission" date="2024-01" db="EMBL/GenBank/DDBJ databases">
        <title>Genome assemblies of Stephania.</title>
        <authorList>
            <person name="Yang L."/>
        </authorList>
    </citation>
    <scope>NUCLEOTIDE SEQUENCE [LARGE SCALE GENOMIC DNA]</scope>
    <source>
        <strain evidence="3">YNDBR</strain>
        <tissue evidence="3">Leaf</tissue>
    </source>
</reference>
<dbReference type="Gene3D" id="1.25.40.10">
    <property type="entry name" value="Tetratricopeptide repeat domain"/>
    <property type="match status" value="4"/>
</dbReference>
<dbReference type="InterPro" id="IPR046848">
    <property type="entry name" value="E_motif"/>
</dbReference>
<dbReference type="NCBIfam" id="TIGR00756">
    <property type="entry name" value="PPR"/>
    <property type="match status" value="5"/>
</dbReference>
<feature type="repeat" description="PPR" evidence="2">
    <location>
        <begin position="353"/>
        <end position="387"/>
    </location>
</feature>
<feature type="repeat" description="PPR" evidence="2">
    <location>
        <begin position="233"/>
        <end position="267"/>
    </location>
</feature>
<gene>
    <name evidence="3" type="ORF">Syun_015644</name>
</gene>
<comment type="caution">
    <text evidence="3">The sequence shown here is derived from an EMBL/GenBank/DDBJ whole genome shotgun (WGS) entry which is preliminary data.</text>
</comment>
<dbReference type="Pfam" id="PF13041">
    <property type="entry name" value="PPR_2"/>
    <property type="match status" value="1"/>
</dbReference>
<dbReference type="Proteomes" id="UP001420932">
    <property type="component" value="Unassembled WGS sequence"/>
</dbReference>
<evidence type="ECO:0008006" key="5">
    <source>
        <dbReference type="Google" id="ProtNLM"/>
    </source>
</evidence>
<keyword evidence="4" id="KW-1185">Reference proteome</keyword>
<dbReference type="InterPro" id="IPR002885">
    <property type="entry name" value="PPR_rpt"/>
</dbReference>
<dbReference type="InterPro" id="IPR046960">
    <property type="entry name" value="PPR_At4g14850-like_plant"/>
</dbReference>
<dbReference type="Pfam" id="PF20431">
    <property type="entry name" value="E_motif"/>
    <property type="match status" value="1"/>
</dbReference>
<dbReference type="PROSITE" id="PS51375">
    <property type="entry name" value="PPR"/>
    <property type="match status" value="5"/>
</dbReference>
<proteinExistence type="predicted"/>
<keyword evidence="1" id="KW-0677">Repeat</keyword>
<dbReference type="InterPro" id="IPR011990">
    <property type="entry name" value="TPR-like_helical_dom_sf"/>
</dbReference>
<dbReference type="EMBL" id="JBBNAF010000006">
    <property type="protein sequence ID" value="KAK9136314.1"/>
    <property type="molecule type" value="Genomic_DNA"/>
</dbReference>
<dbReference type="FunFam" id="1.25.40.10:FF:000382">
    <property type="entry name" value="Pentatricopeptide repeat-containing protein"/>
    <property type="match status" value="1"/>
</dbReference>
<dbReference type="AlphaFoldDB" id="A0AAP0PAQ7"/>
<sequence length="467" mass="51470">MSQATRLTRNLNLRAVAGDAHQLFDKIPQRDLSTLNALLSTHVRRGDVERAWSLFVELHRSRSDFDAYTLTPLLKACSALCDHQRGRQVHCFVVKTGSESEVVTKTALVDMYSKCGQLGDSAMAFEEMGIKDVVAWNTMISCYVRHGLSERALGVFAAMQWRRVEFSEVTLSSVLKACGAVKGVWLGRQVHALVVVMGRDLLVLGTNLVGFYSDCALMGEARKVFDCLHCGKDDAIYNALVSGYVHNKMYEEAFYVLGGMKQPNVVSLTSGLVACAACSDLSKGKEIHGLAIRFGFDLDTQLRNALLNMYAKCGSTSTARSLFDEMPQKNVVSGLEGQECFVAMKEKHGLDPSEEHYACLIDLLGRAGRMEQVWNVFDSASEAGVVQNGGVLAALLNACRVNMDIQSGERVVGKLLFKSKMENPGNWVAISNFYASIGRWDQVKDLRSLMYEKGLQKVAGSSWLTLE</sequence>
<accession>A0AAP0PAQ7</accession>
<organism evidence="3 4">
    <name type="scientific">Stephania yunnanensis</name>
    <dbReference type="NCBI Taxonomy" id="152371"/>
    <lineage>
        <taxon>Eukaryota</taxon>
        <taxon>Viridiplantae</taxon>
        <taxon>Streptophyta</taxon>
        <taxon>Embryophyta</taxon>
        <taxon>Tracheophyta</taxon>
        <taxon>Spermatophyta</taxon>
        <taxon>Magnoliopsida</taxon>
        <taxon>Ranunculales</taxon>
        <taxon>Menispermaceae</taxon>
        <taxon>Menispermoideae</taxon>
        <taxon>Cissampelideae</taxon>
        <taxon>Stephania</taxon>
    </lineage>
</organism>
<dbReference type="GO" id="GO:0009451">
    <property type="term" value="P:RNA modification"/>
    <property type="evidence" value="ECO:0007669"/>
    <property type="project" value="InterPro"/>
</dbReference>
<dbReference type="Pfam" id="PF01535">
    <property type="entry name" value="PPR"/>
    <property type="match status" value="5"/>
</dbReference>
<protein>
    <recommendedName>
        <fullName evidence="5">Pentatricopeptide repeat-containing protein</fullName>
    </recommendedName>
</protein>
<evidence type="ECO:0000256" key="2">
    <source>
        <dbReference type="PROSITE-ProRule" id="PRU00708"/>
    </source>
</evidence>
<feature type="repeat" description="PPR" evidence="2">
    <location>
        <begin position="299"/>
        <end position="333"/>
    </location>
</feature>
<dbReference type="GO" id="GO:0003723">
    <property type="term" value="F:RNA binding"/>
    <property type="evidence" value="ECO:0007669"/>
    <property type="project" value="InterPro"/>
</dbReference>
<feature type="repeat" description="PPR" evidence="2">
    <location>
        <begin position="132"/>
        <end position="166"/>
    </location>
</feature>